<dbReference type="Gene3D" id="1.10.10.10">
    <property type="entry name" value="Winged helix-like DNA-binding domain superfamily/Winged helix DNA-binding domain"/>
    <property type="match status" value="1"/>
</dbReference>
<dbReference type="Pfam" id="PF00196">
    <property type="entry name" value="GerE"/>
    <property type="match status" value="1"/>
</dbReference>
<dbReference type="PANTHER" id="PTHR44688:SF16">
    <property type="entry name" value="DNA-BINDING TRANSCRIPTIONAL ACTIVATOR DEVR_DOSR"/>
    <property type="match status" value="1"/>
</dbReference>
<accession>A0A077F7E8</accession>
<dbReference type="SUPFAM" id="SSF48452">
    <property type="entry name" value="TPR-like"/>
    <property type="match status" value="1"/>
</dbReference>
<gene>
    <name evidence="5" type="ORF">PSAKL28_22510</name>
</gene>
<keyword evidence="3" id="KW-0804">Transcription</keyword>
<dbReference type="HOGENOM" id="CLU_006325_3_1_6"/>
<dbReference type="EMBL" id="CP009048">
    <property type="protein sequence ID" value="AIL61467.1"/>
    <property type="molecule type" value="Genomic_DNA"/>
</dbReference>
<dbReference type="SUPFAM" id="SSF52540">
    <property type="entry name" value="P-loop containing nucleoside triphosphate hydrolases"/>
    <property type="match status" value="1"/>
</dbReference>
<reference evidence="5 6" key="1">
    <citation type="submission" date="2014-07" db="EMBL/GenBank/DDBJ databases">
        <authorList>
            <person name="Lee K."/>
            <person name="Lim J.Y."/>
            <person name="Hwang I."/>
        </authorList>
    </citation>
    <scope>NUCLEOTIDE SEQUENCE [LARGE SCALE GENOMIC DNA]</scope>
    <source>
        <strain evidence="5 6">KL28</strain>
    </source>
</reference>
<evidence type="ECO:0000256" key="3">
    <source>
        <dbReference type="ARBA" id="ARBA00023163"/>
    </source>
</evidence>
<dbReference type="Pfam" id="PF25873">
    <property type="entry name" value="WHD_MalT"/>
    <property type="match status" value="1"/>
</dbReference>
<dbReference type="InterPro" id="IPR027417">
    <property type="entry name" value="P-loop_NTPase"/>
</dbReference>
<name>A0A077F7E8_9PSED</name>
<evidence type="ECO:0000313" key="6">
    <source>
        <dbReference type="Proteomes" id="UP000028931"/>
    </source>
</evidence>
<dbReference type="GO" id="GO:0003677">
    <property type="term" value="F:DNA binding"/>
    <property type="evidence" value="ECO:0007669"/>
    <property type="project" value="UniProtKB-KW"/>
</dbReference>
<dbReference type="InterPro" id="IPR016032">
    <property type="entry name" value="Sig_transdc_resp-reg_C-effctor"/>
</dbReference>
<dbReference type="InterPro" id="IPR011990">
    <property type="entry name" value="TPR-like_helical_dom_sf"/>
</dbReference>
<dbReference type="InterPro" id="IPR059106">
    <property type="entry name" value="WHD_MalT"/>
</dbReference>
<dbReference type="Gene3D" id="1.25.40.10">
    <property type="entry name" value="Tetratricopeptide repeat domain"/>
    <property type="match status" value="1"/>
</dbReference>
<dbReference type="InterPro" id="IPR000792">
    <property type="entry name" value="Tscrpt_reg_LuxR_C"/>
</dbReference>
<keyword evidence="2" id="KW-0238">DNA-binding</keyword>
<dbReference type="Gene3D" id="3.40.50.300">
    <property type="entry name" value="P-loop containing nucleotide triphosphate hydrolases"/>
    <property type="match status" value="1"/>
</dbReference>
<protein>
    <submittedName>
        <fullName evidence="5">LuxR family ATP-dependent transcriptional regulator</fullName>
    </submittedName>
</protein>
<evidence type="ECO:0000256" key="1">
    <source>
        <dbReference type="ARBA" id="ARBA00023015"/>
    </source>
</evidence>
<evidence type="ECO:0000259" key="4">
    <source>
        <dbReference type="PROSITE" id="PS50043"/>
    </source>
</evidence>
<dbReference type="GO" id="GO:0006355">
    <property type="term" value="P:regulation of DNA-templated transcription"/>
    <property type="evidence" value="ECO:0007669"/>
    <property type="project" value="InterPro"/>
</dbReference>
<dbReference type="RefSeq" id="WP_038610279.1">
    <property type="nucleotide sequence ID" value="NZ_CP009048.1"/>
</dbReference>
<dbReference type="PRINTS" id="PR00038">
    <property type="entry name" value="HTHLUXR"/>
</dbReference>
<dbReference type="OrthoDB" id="1123107at2"/>
<dbReference type="AlphaFoldDB" id="A0A077F7E8"/>
<dbReference type="eggNOG" id="COG2909">
    <property type="taxonomic scope" value="Bacteria"/>
</dbReference>
<feature type="domain" description="HTH luxR-type" evidence="4">
    <location>
        <begin position="825"/>
        <end position="890"/>
    </location>
</feature>
<proteinExistence type="predicted"/>
<dbReference type="CDD" id="cd06170">
    <property type="entry name" value="LuxR_C_like"/>
    <property type="match status" value="1"/>
</dbReference>
<dbReference type="InterPro" id="IPR041617">
    <property type="entry name" value="TPR_MalT"/>
</dbReference>
<dbReference type="PANTHER" id="PTHR44688">
    <property type="entry name" value="DNA-BINDING TRANSCRIPTIONAL ACTIVATOR DEVR_DOSR"/>
    <property type="match status" value="1"/>
</dbReference>
<evidence type="ECO:0000256" key="2">
    <source>
        <dbReference type="ARBA" id="ARBA00023125"/>
    </source>
</evidence>
<dbReference type="KEGG" id="palk:PSAKL28_22510"/>
<dbReference type="SUPFAM" id="SSF46894">
    <property type="entry name" value="C-terminal effector domain of the bipartite response regulators"/>
    <property type="match status" value="1"/>
</dbReference>
<dbReference type="Proteomes" id="UP000028931">
    <property type="component" value="Chromosome"/>
</dbReference>
<dbReference type="InterPro" id="IPR036388">
    <property type="entry name" value="WH-like_DNA-bd_sf"/>
</dbReference>
<organism evidence="5 6">
    <name type="scientific">Pseudomonas alkylphenolica</name>
    <dbReference type="NCBI Taxonomy" id="237609"/>
    <lineage>
        <taxon>Bacteria</taxon>
        <taxon>Pseudomonadati</taxon>
        <taxon>Pseudomonadota</taxon>
        <taxon>Gammaproteobacteria</taxon>
        <taxon>Pseudomonadales</taxon>
        <taxon>Pseudomonadaceae</taxon>
        <taxon>Pseudomonas</taxon>
    </lineage>
</organism>
<evidence type="ECO:0000313" key="5">
    <source>
        <dbReference type="EMBL" id="AIL61467.1"/>
    </source>
</evidence>
<dbReference type="Pfam" id="PF17874">
    <property type="entry name" value="TPR_MalT"/>
    <property type="match status" value="1"/>
</dbReference>
<keyword evidence="1" id="KW-0805">Transcription regulation</keyword>
<dbReference type="PROSITE" id="PS50043">
    <property type="entry name" value="HTH_LUXR_2"/>
    <property type="match status" value="1"/>
</dbReference>
<sequence>MHTDKLLVSTKFAPPRIGTQTIVRERLLEDLRGMSQCRVGLITGSPGFGKTTLLAQWRQVMMRSGAEVAWLSLSADDKHLSIFFAYLRGALQRLGIVLDSGIPLEGARQELIDEVVASIVEGAAAINKELFLVVDDYQHVVDPRAHQLMQKLLDHSPDNLHFVISSRVGPPLSFSRLRLSGQLVEIDCAALPFDLTESRLFLEQSLATLKLSPEELHQIHELTSGWPATLQLVIILLRSDPDSRGTLREMGWRSDDLQSYLAENVMAHLPAELATFMESISICRRFNASLAQAVTGSDSAQAMLKRLDEDNLLIFRVEADDRQPWYRFHALFGDFLATRLERRDSTSQTELHCRAAHWFAERKLLAEAVRHATQAGDLGFAAEVIERAAPATWSLGQLSPLLRLLDRLPQDILFSRPRLFFLGCLAYALTARPAKAEAWLEQFRHSGAAHQDDVAYRLPLVQATIELQRDRTEPIIDLLNDFQPLPDDYSVTRYGAPALLAIAYLAAGRMEEAMRCLDDNPIPESEQDAEMALVAQGARTLCYLQEGRILEAERVGSAQLARAVSVHGHRSASAYLGAATLAEVYRELDRTDEAREILANRSGLLQWAMPDTMLRATICRARLDLLQDCAPVAMAFLERQERHFRTIGQDRALVHCLAEQVRIALLENDKAHATEQVTKLQALIVPYQGAQGFQADIVAMAALARARLLLATNYPDKALLELETLDRYASQYRRGQLQVTGQLLTACARADLLQPQQAQEHLLAALSQGRQLGLVRTFLDEGEVLRKLLSTLTNLSLTAPDESYLTLLLERFGQGGAGRSNDASATGAPSMLTPRELAILQLISQAMANKRVALTLNISLETVKWNLKNIYAKLGVSSRYDAVSWARKHGLIE</sequence>
<dbReference type="SMART" id="SM00421">
    <property type="entry name" value="HTH_LUXR"/>
    <property type="match status" value="1"/>
</dbReference>